<keyword evidence="2" id="KW-1277">Toxin-antitoxin system</keyword>
<dbReference type="Proteomes" id="UP000321798">
    <property type="component" value="Unassembled WGS sequence"/>
</dbReference>
<reference evidence="3 4" key="1">
    <citation type="submission" date="2019-07" db="EMBL/GenBank/DDBJ databases">
        <title>Whole genome shotgun sequence of Cellulomonas soli NBRC 109434.</title>
        <authorList>
            <person name="Hosoyama A."/>
            <person name="Uohara A."/>
            <person name="Ohji S."/>
            <person name="Ichikawa N."/>
        </authorList>
    </citation>
    <scope>NUCLEOTIDE SEQUENCE [LARGE SCALE GENOMIC DNA]</scope>
    <source>
        <strain evidence="3 4">NBRC 109434</strain>
    </source>
</reference>
<dbReference type="InterPro" id="IPR007712">
    <property type="entry name" value="RelE/ParE_toxin"/>
</dbReference>
<dbReference type="Gene3D" id="3.30.2310.20">
    <property type="entry name" value="RelE-like"/>
    <property type="match status" value="1"/>
</dbReference>
<dbReference type="PANTHER" id="PTHR35601">
    <property type="entry name" value="TOXIN RELE"/>
    <property type="match status" value="1"/>
</dbReference>
<dbReference type="EMBL" id="BKAL01000005">
    <property type="protein sequence ID" value="GEP69020.1"/>
    <property type="molecule type" value="Genomic_DNA"/>
</dbReference>
<dbReference type="InterPro" id="IPR035093">
    <property type="entry name" value="RelE/ParE_toxin_dom_sf"/>
</dbReference>
<name>A0A512PCT2_9CELL</name>
<evidence type="ECO:0000256" key="1">
    <source>
        <dbReference type="ARBA" id="ARBA00006226"/>
    </source>
</evidence>
<comment type="caution">
    <text evidence="3">The sequence shown here is derived from an EMBL/GenBank/DDBJ whole genome shotgun (WGS) entry which is preliminary data.</text>
</comment>
<protein>
    <submittedName>
        <fullName evidence="3">Toxin RelE</fullName>
    </submittedName>
</protein>
<accession>A0A512PCT2</accession>
<dbReference type="SUPFAM" id="SSF143011">
    <property type="entry name" value="RelE-like"/>
    <property type="match status" value="1"/>
</dbReference>
<gene>
    <name evidence="3" type="ORF">CSO01_17350</name>
</gene>
<evidence type="ECO:0000256" key="2">
    <source>
        <dbReference type="ARBA" id="ARBA00022649"/>
    </source>
</evidence>
<keyword evidence="4" id="KW-1185">Reference proteome</keyword>
<dbReference type="OrthoDB" id="5326046at2"/>
<dbReference type="AlphaFoldDB" id="A0A512PCT2"/>
<dbReference type="Pfam" id="PF05016">
    <property type="entry name" value="ParE_toxin"/>
    <property type="match status" value="1"/>
</dbReference>
<evidence type="ECO:0000313" key="4">
    <source>
        <dbReference type="Proteomes" id="UP000321798"/>
    </source>
</evidence>
<proteinExistence type="inferred from homology"/>
<dbReference type="PANTHER" id="PTHR35601:SF1">
    <property type="entry name" value="TOXIN RELE"/>
    <property type="match status" value="1"/>
</dbReference>
<sequence length="91" mass="10475">MSPEQDPWNVQVAPSAIRSLDRLPPRVAGAVVEFVTRTLPENPERMSKPLRYELEGLRSARRGDYRVLFTLDETTRTLLVVRIAHRADAYR</sequence>
<comment type="similarity">
    <text evidence="1">Belongs to the RelE toxin family.</text>
</comment>
<evidence type="ECO:0000313" key="3">
    <source>
        <dbReference type="EMBL" id="GEP69020.1"/>
    </source>
</evidence>
<dbReference type="RefSeq" id="WP_146952786.1">
    <property type="nucleotide sequence ID" value="NZ_BAABBJ010000003.1"/>
</dbReference>
<organism evidence="3 4">
    <name type="scientific">Cellulomonas soli</name>
    <dbReference type="NCBI Taxonomy" id="931535"/>
    <lineage>
        <taxon>Bacteria</taxon>
        <taxon>Bacillati</taxon>
        <taxon>Actinomycetota</taxon>
        <taxon>Actinomycetes</taxon>
        <taxon>Micrococcales</taxon>
        <taxon>Cellulomonadaceae</taxon>
        <taxon>Cellulomonas</taxon>
    </lineage>
</organism>